<keyword evidence="6" id="KW-1185">Reference proteome</keyword>
<dbReference type="Proteomes" id="UP001500177">
    <property type="component" value="Unassembled WGS sequence"/>
</dbReference>
<dbReference type="InterPro" id="IPR026992">
    <property type="entry name" value="DIOX_N"/>
</dbReference>
<evidence type="ECO:0000259" key="4">
    <source>
        <dbReference type="PROSITE" id="PS51471"/>
    </source>
</evidence>
<gene>
    <name evidence="5" type="ORF">GCM10009690_25150</name>
</gene>
<keyword evidence="3" id="KW-0560">Oxidoreductase</keyword>
<dbReference type="PROSITE" id="PS51471">
    <property type="entry name" value="FE2OG_OXY"/>
    <property type="match status" value="1"/>
</dbReference>
<organism evidence="5 6">
    <name type="scientific">Brevibacterium permense</name>
    <dbReference type="NCBI Taxonomy" id="234834"/>
    <lineage>
        <taxon>Bacteria</taxon>
        <taxon>Bacillati</taxon>
        <taxon>Actinomycetota</taxon>
        <taxon>Actinomycetes</taxon>
        <taxon>Micrococcales</taxon>
        <taxon>Brevibacteriaceae</taxon>
        <taxon>Brevibacterium</taxon>
    </lineage>
</organism>
<dbReference type="InterPro" id="IPR005123">
    <property type="entry name" value="Oxoglu/Fe-dep_dioxygenase_dom"/>
</dbReference>
<comment type="pathway">
    <text evidence="1">Antibiotic biosynthesis.</text>
</comment>
<evidence type="ECO:0000313" key="5">
    <source>
        <dbReference type="EMBL" id="GAA1520902.1"/>
    </source>
</evidence>
<dbReference type="InterPro" id="IPR044861">
    <property type="entry name" value="IPNS-like_FE2OG_OXY"/>
</dbReference>
<proteinExistence type="inferred from homology"/>
<dbReference type="EMBL" id="BAAALX010000012">
    <property type="protein sequence ID" value="GAA1520902.1"/>
    <property type="molecule type" value="Genomic_DNA"/>
</dbReference>
<feature type="domain" description="Fe2OG dioxygenase" evidence="4">
    <location>
        <begin position="191"/>
        <end position="293"/>
    </location>
</feature>
<name>A0ABN2AJT5_9MICO</name>
<dbReference type="PRINTS" id="PR00682">
    <property type="entry name" value="IPNSYNTHASE"/>
</dbReference>
<evidence type="ECO:0000313" key="6">
    <source>
        <dbReference type="Proteomes" id="UP001500177"/>
    </source>
</evidence>
<evidence type="ECO:0000256" key="1">
    <source>
        <dbReference type="ARBA" id="ARBA00004792"/>
    </source>
</evidence>
<comment type="similarity">
    <text evidence="3">Belongs to the iron/ascorbate-dependent oxidoreductase family.</text>
</comment>
<accession>A0ABN2AJT5</accession>
<sequence length="355" mass="39559">MWRSVTPLTHWLPVAVYRDGMTLTQLPVLDLSLADDPATAADFRAELRRVTHEIGFFYLTGHGLPENEFTRIIDTAQRFFALPEADKLAIENTNSPHFRGYTRTGGERTRGKVDWREQIDIGPERAPVAEPVHDYDHLTGPNQYPKALPELREVTDSWHARLSEVGNRLLSEWALSLGQSADHFAEAFATDPESFIKIVRYPAAEDDTVTQGVGEHRDGGTLTLLYPQPGTKGLQVLTDDGWIDADPIPNSFVVNIGKLLEVATDGYLKATVHRVLPTKPGEDRISIPFFFNPALSSQLPPVELPAEFAEQARGVSVDELDALHSVYGENAFMSRVRSHPNVAEKFYPEHVSTTP</sequence>
<evidence type="ECO:0000256" key="3">
    <source>
        <dbReference type="RuleBase" id="RU003682"/>
    </source>
</evidence>
<dbReference type="PANTHER" id="PTHR47990">
    <property type="entry name" value="2-OXOGLUTARATE (2OG) AND FE(II)-DEPENDENT OXYGENASE SUPERFAMILY PROTEIN-RELATED"/>
    <property type="match status" value="1"/>
</dbReference>
<keyword evidence="3" id="KW-0408">Iron</keyword>
<dbReference type="Pfam" id="PF14226">
    <property type="entry name" value="DIOX_N"/>
    <property type="match status" value="1"/>
</dbReference>
<reference evidence="5 6" key="1">
    <citation type="journal article" date="2019" name="Int. J. Syst. Evol. Microbiol.">
        <title>The Global Catalogue of Microorganisms (GCM) 10K type strain sequencing project: providing services to taxonomists for standard genome sequencing and annotation.</title>
        <authorList>
            <consortium name="The Broad Institute Genomics Platform"/>
            <consortium name="The Broad Institute Genome Sequencing Center for Infectious Disease"/>
            <person name="Wu L."/>
            <person name="Ma J."/>
        </authorList>
    </citation>
    <scope>NUCLEOTIDE SEQUENCE [LARGE SCALE GENOMIC DNA]</scope>
    <source>
        <strain evidence="5 6">JCM 13318</strain>
    </source>
</reference>
<evidence type="ECO:0000256" key="2">
    <source>
        <dbReference type="ARBA" id="ARBA00023194"/>
    </source>
</evidence>
<dbReference type="InterPro" id="IPR050231">
    <property type="entry name" value="Iron_ascorbate_oxido_reductase"/>
</dbReference>
<dbReference type="Pfam" id="PF03171">
    <property type="entry name" value="2OG-FeII_Oxy"/>
    <property type="match status" value="1"/>
</dbReference>
<keyword evidence="2" id="KW-0045">Antibiotic biosynthesis</keyword>
<dbReference type="Gene3D" id="2.60.120.330">
    <property type="entry name" value="B-lactam Antibiotic, Isopenicillin N Synthase, Chain"/>
    <property type="match status" value="1"/>
</dbReference>
<dbReference type="InterPro" id="IPR027443">
    <property type="entry name" value="IPNS-like_sf"/>
</dbReference>
<comment type="caution">
    <text evidence="5">The sequence shown here is derived from an EMBL/GenBank/DDBJ whole genome shotgun (WGS) entry which is preliminary data.</text>
</comment>
<keyword evidence="3" id="KW-0479">Metal-binding</keyword>
<protein>
    <submittedName>
        <fullName evidence="5">2-oxoglutarate and iron-dependent oxygenase domain-containing protein</fullName>
    </submittedName>
</protein>
<dbReference type="SUPFAM" id="SSF51197">
    <property type="entry name" value="Clavaminate synthase-like"/>
    <property type="match status" value="1"/>
</dbReference>